<dbReference type="AlphaFoldDB" id="A0A1I2ZYL8"/>
<evidence type="ECO:0000313" key="7">
    <source>
        <dbReference type="Proteomes" id="UP000199666"/>
    </source>
</evidence>
<evidence type="ECO:0000256" key="5">
    <source>
        <dbReference type="ARBA" id="ARBA00023277"/>
    </source>
</evidence>
<dbReference type="Proteomes" id="UP000199666">
    <property type="component" value="Unassembled WGS sequence"/>
</dbReference>
<evidence type="ECO:0000313" key="6">
    <source>
        <dbReference type="EMBL" id="SFH42770.1"/>
    </source>
</evidence>
<comment type="similarity">
    <text evidence="2">Belongs to the KHG/KDPG aldolase family.</text>
</comment>
<dbReference type="EMBL" id="FOPP01000012">
    <property type="protein sequence ID" value="SFH42770.1"/>
    <property type="molecule type" value="Genomic_DNA"/>
</dbReference>
<dbReference type="CDD" id="cd00452">
    <property type="entry name" value="KDPG_aldolase"/>
    <property type="match status" value="1"/>
</dbReference>
<dbReference type="InterPro" id="IPR031338">
    <property type="entry name" value="KDPG/KHG_AS_2"/>
</dbReference>
<proteinExistence type="inferred from homology"/>
<sequence>MIKNKETAITAIQEQGLLPLFYHEDPELSLEIVRTLYKGGVRVFEYTNRGKAALANFKFLKEALKTEMQDLFLGIGTIKNTEELNDFLAAGADFIVCPVVDLEVGKLTHEAGLLWIPGCMTPTEINLAHQYGAGIIKLFPANMLGPAYLSSIKELFQGQLFVPTGGVEIEAANIETWFKAGVCAVGLGSKLVSKEILANKDYPELLARTTEALTIIKKVKPLTS</sequence>
<gene>
    <name evidence="6" type="ORF">SAMN04489864_11214</name>
</gene>
<dbReference type="GO" id="GO:0016829">
    <property type="term" value="F:lyase activity"/>
    <property type="evidence" value="ECO:0007669"/>
    <property type="project" value="UniProtKB-KW"/>
</dbReference>
<dbReference type="Pfam" id="PF01081">
    <property type="entry name" value="Aldolase"/>
    <property type="match status" value="1"/>
</dbReference>
<keyword evidence="7" id="KW-1185">Reference proteome</keyword>
<accession>A0A1I2ZYL8</accession>
<evidence type="ECO:0000256" key="2">
    <source>
        <dbReference type="ARBA" id="ARBA00006906"/>
    </source>
</evidence>
<evidence type="ECO:0000256" key="1">
    <source>
        <dbReference type="ARBA" id="ARBA00004761"/>
    </source>
</evidence>
<dbReference type="PROSITE" id="PS00160">
    <property type="entry name" value="ALDOLASE_KDPG_KHG_2"/>
    <property type="match status" value="1"/>
</dbReference>
<dbReference type="InterPro" id="IPR013785">
    <property type="entry name" value="Aldolase_TIM"/>
</dbReference>
<dbReference type="Gene3D" id="3.20.20.70">
    <property type="entry name" value="Aldolase class I"/>
    <property type="match status" value="1"/>
</dbReference>
<dbReference type="RefSeq" id="WP_177217156.1">
    <property type="nucleotide sequence ID" value="NZ_FOPP01000012.1"/>
</dbReference>
<keyword evidence="4" id="KW-0456">Lyase</keyword>
<dbReference type="PANTHER" id="PTHR30246:SF1">
    <property type="entry name" value="2-DEHYDRO-3-DEOXY-6-PHOSPHOGALACTONATE ALDOLASE-RELATED"/>
    <property type="match status" value="1"/>
</dbReference>
<evidence type="ECO:0000256" key="4">
    <source>
        <dbReference type="ARBA" id="ARBA00023239"/>
    </source>
</evidence>
<comment type="pathway">
    <text evidence="1">Carbohydrate acid metabolism.</text>
</comment>
<evidence type="ECO:0000256" key="3">
    <source>
        <dbReference type="ARBA" id="ARBA00011233"/>
    </source>
</evidence>
<keyword evidence="5" id="KW-0119">Carbohydrate metabolism</keyword>
<protein>
    <submittedName>
        <fullName evidence="6">2-dehydro-3-deoxyphosphogluconate aldolase / (4S)-4-hydroxy-2-oxoglutarate aldolase</fullName>
    </submittedName>
</protein>
<comment type="subunit">
    <text evidence="3">Homotrimer.</text>
</comment>
<dbReference type="STRING" id="414048.SAMN04489864_11214"/>
<reference evidence="6 7" key="1">
    <citation type="submission" date="2016-10" db="EMBL/GenBank/DDBJ databases">
        <authorList>
            <person name="de Groot N.N."/>
        </authorList>
    </citation>
    <scope>NUCLEOTIDE SEQUENCE [LARGE SCALE GENOMIC DNA]</scope>
    <source>
        <strain evidence="6 7">DSM 18684</strain>
    </source>
</reference>
<dbReference type="PANTHER" id="PTHR30246">
    <property type="entry name" value="2-KETO-3-DEOXY-6-PHOSPHOGLUCONATE ALDOLASE"/>
    <property type="match status" value="1"/>
</dbReference>
<name>A0A1I2ZYL8_9SPHI</name>
<organism evidence="6 7">
    <name type="scientific">Pedobacter insulae</name>
    <dbReference type="NCBI Taxonomy" id="414048"/>
    <lineage>
        <taxon>Bacteria</taxon>
        <taxon>Pseudomonadati</taxon>
        <taxon>Bacteroidota</taxon>
        <taxon>Sphingobacteriia</taxon>
        <taxon>Sphingobacteriales</taxon>
        <taxon>Sphingobacteriaceae</taxon>
        <taxon>Pedobacter</taxon>
    </lineage>
</organism>
<dbReference type="InterPro" id="IPR000887">
    <property type="entry name" value="Aldlse_KDPG_KHG"/>
</dbReference>
<dbReference type="SUPFAM" id="SSF51569">
    <property type="entry name" value="Aldolase"/>
    <property type="match status" value="1"/>
</dbReference>